<name>A0A645F599_9ZZZZ</name>
<sequence>MRQLRSVGDDAVVLVRRGEGQPREPDIRKERFKRLQHAHVGIGVRREDHRRAGEELLAGVDKSAALTPRHGVSADVGKTELLCDRGDTCANIALDPAEIDKDRILRNAACVLSYPVYRCGWANRNQN</sequence>
<accession>A0A645F599</accession>
<protein>
    <submittedName>
        <fullName evidence="1">Uncharacterized protein</fullName>
    </submittedName>
</protein>
<reference evidence="1" key="1">
    <citation type="submission" date="2019-08" db="EMBL/GenBank/DDBJ databases">
        <authorList>
            <person name="Kucharzyk K."/>
            <person name="Murdoch R.W."/>
            <person name="Higgins S."/>
            <person name="Loffler F."/>
        </authorList>
    </citation>
    <scope>NUCLEOTIDE SEQUENCE</scope>
</reference>
<comment type="caution">
    <text evidence="1">The sequence shown here is derived from an EMBL/GenBank/DDBJ whole genome shotgun (WGS) entry which is preliminary data.</text>
</comment>
<gene>
    <name evidence="1" type="ORF">SDC9_156081</name>
</gene>
<proteinExistence type="predicted"/>
<dbReference type="EMBL" id="VSSQ01054887">
    <property type="protein sequence ID" value="MPN08796.1"/>
    <property type="molecule type" value="Genomic_DNA"/>
</dbReference>
<dbReference type="AlphaFoldDB" id="A0A645F599"/>
<organism evidence="1">
    <name type="scientific">bioreactor metagenome</name>
    <dbReference type="NCBI Taxonomy" id="1076179"/>
    <lineage>
        <taxon>unclassified sequences</taxon>
        <taxon>metagenomes</taxon>
        <taxon>ecological metagenomes</taxon>
    </lineage>
</organism>
<evidence type="ECO:0000313" key="1">
    <source>
        <dbReference type="EMBL" id="MPN08796.1"/>
    </source>
</evidence>